<protein>
    <recommendedName>
        <fullName evidence="3">Peptidoglycan binding-like domain-containing protein</fullName>
    </recommendedName>
</protein>
<reference evidence="1 2" key="1">
    <citation type="submission" date="2019-04" db="EMBL/GenBank/DDBJ databases">
        <authorList>
            <person name="Schori C."/>
            <person name="Ahrens C."/>
        </authorList>
    </citation>
    <scope>NUCLEOTIDE SEQUENCE [LARGE SCALE GENOMIC DNA]</scope>
    <source>
        <strain evidence="1 2">DSM 2950</strain>
    </source>
</reference>
<dbReference type="Gene3D" id="1.10.101.10">
    <property type="entry name" value="PGBD-like superfamily/PGBD"/>
    <property type="match status" value="1"/>
</dbReference>
<dbReference type="SUPFAM" id="SSF47090">
    <property type="entry name" value="PGBD-like"/>
    <property type="match status" value="1"/>
</dbReference>
<dbReference type="Proteomes" id="UP000515789">
    <property type="component" value="Chromosome"/>
</dbReference>
<gene>
    <name evidence="1" type="ORF">E5259_09965</name>
</gene>
<accession>A0A7G5MTF1</accession>
<name>A0A7G5MTF1_9FIRM</name>
<evidence type="ECO:0008006" key="3">
    <source>
        <dbReference type="Google" id="ProtNLM"/>
    </source>
</evidence>
<dbReference type="InterPro" id="IPR036366">
    <property type="entry name" value="PGBDSf"/>
</dbReference>
<dbReference type="AlphaFoldDB" id="A0A7G5MTF1"/>
<evidence type="ECO:0000313" key="1">
    <source>
        <dbReference type="EMBL" id="QMW77894.1"/>
    </source>
</evidence>
<proteinExistence type="predicted"/>
<dbReference type="EMBL" id="CP039126">
    <property type="protein sequence ID" value="QMW77894.1"/>
    <property type="molecule type" value="Genomic_DNA"/>
</dbReference>
<dbReference type="GeneID" id="75055974"/>
<evidence type="ECO:0000313" key="2">
    <source>
        <dbReference type="Proteomes" id="UP000515789"/>
    </source>
</evidence>
<organism evidence="1 2">
    <name type="scientific">Blautia producta</name>
    <dbReference type="NCBI Taxonomy" id="33035"/>
    <lineage>
        <taxon>Bacteria</taxon>
        <taxon>Bacillati</taxon>
        <taxon>Bacillota</taxon>
        <taxon>Clostridia</taxon>
        <taxon>Lachnospirales</taxon>
        <taxon>Lachnospiraceae</taxon>
        <taxon>Blautia</taxon>
    </lineage>
</organism>
<dbReference type="InterPro" id="IPR036365">
    <property type="entry name" value="PGBD-like_sf"/>
</dbReference>
<dbReference type="RefSeq" id="WP_018596361.1">
    <property type="nucleotide sequence ID" value="NZ_AP031416.1"/>
</dbReference>
<sequence>MVTEIMVIDVLLAQEILGSRGYYTGELDKGFGPLMETATKKYQSDCNGACGSADSIMKPRPGRI</sequence>